<reference evidence="2 3" key="1">
    <citation type="submission" date="2024-04" db="EMBL/GenBank/DDBJ databases">
        <authorList>
            <person name="Fracassetti M."/>
        </authorList>
    </citation>
    <scope>NUCLEOTIDE SEQUENCE [LARGE SCALE GENOMIC DNA]</scope>
</reference>
<sequence length="88" mass="9860">MELQSPRIAAVLDEDHYNNATPVESPAARQRRRNVDRVGGRRTGWLEPMMIDWSLLVEGRSKEGSGNGRKRRPPSPLSFVSGENDDEG</sequence>
<protein>
    <submittedName>
        <fullName evidence="2">Uncharacterized protein</fullName>
    </submittedName>
</protein>
<organism evidence="2 3">
    <name type="scientific">Linum trigynum</name>
    <dbReference type="NCBI Taxonomy" id="586398"/>
    <lineage>
        <taxon>Eukaryota</taxon>
        <taxon>Viridiplantae</taxon>
        <taxon>Streptophyta</taxon>
        <taxon>Embryophyta</taxon>
        <taxon>Tracheophyta</taxon>
        <taxon>Spermatophyta</taxon>
        <taxon>Magnoliopsida</taxon>
        <taxon>eudicotyledons</taxon>
        <taxon>Gunneridae</taxon>
        <taxon>Pentapetalae</taxon>
        <taxon>rosids</taxon>
        <taxon>fabids</taxon>
        <taxon>Malpighiales</taxon>
        <taxon>Linaceae</taxon>
        <taxon>Linum</taxon>
    </lineage>
</organism>
<feature type="region of interest" description="Disordered" evidence="1">
    <location>
        <begin position="15"/>
        <end position="35"/>
    </location>
</feature>
<proteinExistence type="predicted"/>
<keyword evidence="3" id="KW-1185">Reference proteome</keyword>
<gene>
    <name evidence="2" type="ORF">LTRI10_LOCUS27538</name>
</gene>
<name>A0AAV2EKI3_9ROSI</name>
<accession>A0AAV2EKI3</accession>
<dbReference type="Proteomes" id="UP001497516">
    <property type="component" value="Chromosome 5"/>
</dbReference>
<feature type="region of interest" description="Disordered" evidence="1">
    <location>
        <begin position="60"/>
        <end position="88"/>
    </location>
</feature>
<dbReference type="AlphaFoldDB" id="A0AAV2EKI3"/>
<dbReference type="EMBL" id="OZ034818">
    <property type="protein sequence ID" value="CAL1386493.1"/>
    <property type="molecule type" value="Genomic_DNA"/>
</dbReference>
<evidence type="ECO:0000256" key="1">
    <source>
        <dbReference type="SAM" id="MobiDB-lite"/>
    </source>
</evidence>
<evidence type="ECO:0000313" key="2">
    <source>
        <dbReference type="EMBL" id="CAL1386493.1"/>
    </source>
</evidence>
<evidence type="ECO:0000313" key="3">
    <source>
        <dbReference type="Proteomes" id="UP001497516"/>
    </source>
</evidence>